<dbReference type="AlphaFoldDB" id="X1C3Q3"/>
<evidence type="ECO:0000313" key="1">
    <source>
        <dbReference type="EMBL" id="GAG79006.1"/>
    </source>
</evidence>
<accession>X1C3Q3</accession>
<dbReference type="EMBL" id="BART01009634">
    <property type="protein sequence ID" value="GAG79006.1"/>
    <property type="molecule type" value="Genomic_DNA"/>
</dbReference>
<gene>
    <name evidence="1" type="ORF">S01H4_21300</name>
</gene>
<name>X1C3Q3_9ZZZZ</name>
<reference evidence="1" key="1">
    <citation type="journal article" date="2014" name="Front. Microbiol.">
        <title>High frequency of phylogenetically diverse reductive dehalogenase-homologous genes in deep subseafloor sedimentary metagenomes.</title>
        <authorList>
            <person name="Kawai M."/>
            <person name="Futagami T."/>
            <person name="Toyoda A."/>
            <person name="Takaki Y."/>
            <person name="Nishi S."/>
            <person name="Hori S."/>
            <person name="Arai W."/>
            <person name="Tsubouchi T."/>
            <person name="Morono Y."/>
            <person name="Uchiyama I."/>
            <person name="Ito T."/>
            <person name="Fujiyama A."/>
            <person name="Inagaki F."/>
            <person name="Takami H."/>
        </authorList>
    </citation>
    <scope>NUCLEOTIDE SEQUENCE</scope>
    <source>
        <strain evidence="1">Expedition CK06-06</strain>
    </source>
</reference>
<proteinExistence type="predicted"/>
<sequence length="40" mass="4377">MAKTKKSPPCKSRLGNCVLVDEKRLTQLLADPIPNVKGVK</sequence>
<comment type="caution">
    <text evidence="1">The sequence shown here is derived from an EMBL/GenBank/DDBJ whole genome shotgun (WGS) entry which is preliminary data.</text>
</comment>
<organism evidence="1">
    <name type="scientific">marine sediment metagenome</name>
    <dbReference type="NCBI Taxonomy" id="412755"/>
    <lineage>
        <taxon>unclassified sequences</taxon>
        <taxon>metagenomes</taxon>
        <taxon>ecological metagenomes</taxon>
    </lineage>
</organism>
<protein>
    <submittedName>
        <fullName evidence="1">Uncharacterized protein</fullName>
    </submittedName>
</protein>